<dbReference type="PROSITE" id="PS50157">
    <property type="entry name" value="ZINC_FINGER_C2H2_2"/>
    <property type="match status" value="1"/>
</dbReference>
<feature type="region of interest" description="Disordered" evidence="6">
    <location>
        <begin position="235"/>
        <end position="254"/>
    </location>
</feature>
<dbReference type="InterPro" id="IPR013087">
    <property type="entry name" value="Znf_C2H2_type"/>
</dbReference>
<proteinExistence type="predicted"/>
<feature type="region of interest" description="Disordered" evidence="6">
    <location>
        <begin position="180"/>
        <end position="219"/>
    </location>
</feature>
<keyword evidence="10" id="KW-1185">Reference proteome</keyword>
<gene>
    <name evidence="9" type="ORF">K431DRAFT_259421</name>
</gene>
<evidence type="ECO:0000259" key="7">
    <source>
        <dbReference type="PROSITE" id="PS50071"/>
    </source>
</evidence>
<dbReference type="Proteomes" id="UP000799441">
    <property type="component" value="Unassembled WGS sequence"/>
</dbReference>
<dbReference type="GO" id="GO:0003677">
    <property type="term" value="F:DNA binding"/>
    <property type="evidence" value="ECO:0007669"/>
    <property type="project" value="UniProtKB-UniRule"/>
</dbReference>
<dbReference type="EMBL" id="MU003766">
    <property type="protein sequence ID" value="KAF2725766.1"/>
    <property type="molecule type" value="Genomic_DNA"/>
</dbReference>
<dbReference type="GO" id="GO:0000981">
    <property type="term" value="F:DNA-binding transcription factor activity, RNA polymerase II-specific"/>
    <property type="evidence" value="ECO:0007669"/>
    <property type="project" value="InterPro"/>
</dbReference>
<organism evidence="9 10">
    <name type="scientific">Polychaeton citri CBS 116435</name>
    <dbReference type="NCBI Taxonomy" id="1314669"/>
    <lineage>
        <taxon>Eukaryota</taxon>
        <taxon>Fungi</taxon>
        <taxon>Dikarya</taxon>
        <taxon>Ascomycota</taxon>
        <taxon>Pezizomycotina</taxon>
        <taxon>Dothideomycetes</taxon>
        <taxon>Dothideomycetidae</taxon>
        <taxon>Capnodiales</taxon>
        <taxon>Capnodiaceae</taxon>
        <taxon>Polychaeton</taxon>
    </lineage>
</organism>
<name>A0A9P4QIZ8_9PEZI</name>
<sequence>MASDSSAHDLNAGFEQFVNSLPQDAFTSSDGLLAQPAVAGPDGFGPYALSQAVKSVRPIRFLTDSANDARCSADTSLYATTQSASDPFIGLEEPDYGKFENWIEGFIRPEYPCDYCRIRKLDCHMKAGNSSCNTCITLFRECSLSDSQTLEALNYADGESNFFDTLHSVAEDSVRERGTVTGIKPLFSKPKHGSGKRSSSPSPVRNDDAPGSSKRNGIRFPRHAVKILRDWLDSHADHPYPSEEEKTELERRTELKPTQIANWLANARRRRKVTTGSIPRGCQSPSLRAATPAIAIPASDKPWDELNPFERWQHSPPENEPASVTDIVQAVANAAIPDENSSISGSSYRTRHKRSSAGSNISGLKENSIVSGETDHSSWSAASSSQQTRGSMSSRGSSFVSFSSSLAGKRDRRRRRRQPLAPTKPATDAKKRIFQCTFCTDTFKSKYDWTRHEKSLHLSLEKWVCAPMGAIVQDRDTGVSRCAYCGIENPNDDHVESHNHRQCAEKGLEARTFFRKDHLRQHLRLMHCCELLPIMEPWKSIASHVNSRCGFCAKRFTVWQERVDHLTAHFKAGARMAEWKGCRGLDPAVAAQVTNAMPPYLIGLEQLSPVPFSATDRASWVRDNDTLERDDTPDQAPRPSAGGSGFKTTCWERLTIKLGMFASEAALRGEVLSDEMLQREARMILYESDDAWNHTAADNPEWLDLFKKAHGLDFIPSVIGGEGHKIPEDLETYGDLGLRIPFAVQLKAYNEAHTASKNAAKANALGDVSHPLELERKSNLQSLCAHLQEAGMLHDFGRDCSHIECAANTLDVGMVMGTGFSNLKRWCAYELPPEQALELATQTSSSGNSSPVSSGQSRGESQRRLNLSQGLQSLSSPLDLEQESQPYEASNKKAYLQRHRYELPQQQAQRFATITPAWVDSGSMPPVQLTEVHDNAFGINTSTGAMMEFLGGGLGYGLPFSQDAETSPIRLSDTAMQALNPSPEGTDWLTQEGDVQHERAVMQTFDQMLSKTSRTSQPPIPAPVTSAPFDLSSLICTQSDSPVGSSVVGTHVDFAMDDISFDDLNFDGVFDLDMGEHTSN</sequence>
<feature type="compositionally biased region" description="Low complexity" evidence="6">
    <location>
        <begin position="844"/>
        <end position="865"/>
    </location>
</feature>
<feature type="DNA-binding region" description="Homeobox" evidence="5">
    <location>
        <begin position="213"/>
        <end position="275"/>
    </location>
</feature>
<evidence type="ECO:0000256" key="3">
    <source>
        <dbReference type="ARBA" id="ARBA00023242"/>
    </source>
</evidence>
<feature type="domain" description="C2H2-type" evidence="8">
    <location>
        <begin position="434"/>
        <end position="462"/>
    </location>
</feature>
<feature type="region of interest" description="Disordered" evidence="6">
    <location>
        <begin position="839"/>
        <end position="865"/>
    </location>
</feature>
<dbReference type="Gene3D" id="1.10.10.60">
    <property type="entry name" value="Homeodomain-like"/>
    <property type="match status" value="1"/>
</dbReference>
<protein>
    <recommendedName>
        <fullName evidence="11">Homeobox domain-containing protein</fullName>
    </recommendedName>
</protein>
<dbReference type="PROSITE" id="PS50071">
    <property type="entry name" value="HOMEOBOX_2"/>
    <property type="match status" value="1"/>
</dbReference>
<comment type="subcellular location">
    <subcellularLocation>
        <location evidence="5">Nucleus</location>
    </subcellularLocation>
</comment>
<keyword evidence="4" id="KW-0862">Zinc</keyword>
<dbReference type="SMART" id="SM00355">
    <property type="entry name" value="ZnF_C2H2"/>
    <property type="match status" value="2"/>
</dbReference>
<evidence type="ECO:0000256" key="5">
    <source>
        <dbReference type="PROSITE-ProRule" id="PRU00108"/>
    </source>
</evidence>
<dbReference type="OrthoDB" id="5399138at2759"/>
<dbReference type="InterPro" id="IPR036864">
    <property type="entry name" value="Zn2-C6_fun-type_DNA-bd_sf"/>
</dbReference>
<dbReference type="PROSITE" id="PS00028">
    <property type="entry name" value="ZINC_FINGER_C2H2_1"/>
    <property type="match status" value="2"/>
</dbReference>
<keyword evidence="3 5" id="KW-0539">Nucleus</keyword>
<dbReference type="Pfam" id="PF05920">
    <property type="entry name" value="Homeobox_KN"/>
    <property type="match status" value="1"/>
</dbReference>
<dbReference type="PROSITE" id="PS00463">
    <property type="entry name" value="ZN2_CY6_FUNGAL_1"/>
    <property type="match status" value="1"/>
</dbReference>
<dbReference type="SMART" id="SM00389">
    <property type="entry name" value="HOX"/>
    <property type="match status" value="1"/>
</dbReference>
<dbReference type="GO" id="GO:0008270">
    <property type="term" value="F:zinc ion binding"/>
    <property type="evidence" value="ECO:0007669"/>
    <property type="project" value="UniProtKB-KW"/>
</dbReference>
<feature type="domain" description="Homeobox" evidence="7">
    <location>
        <begin position="211"/>
        <end position="274"/>
    </location>
</feature>
<dbReference type="InterPro" id="IPR001138">
    <property type="entry name" value="Zn2Cys6_DnaBD"/>
</dbReference>
<feature type="region of interest" description="Disordered" evidence="6">
    <location>
        <begin position="335"/>
        <end position="428"/>
    </location>
</feature>
<keyword evidence="4" id="KW-0863">Zinc-finger</keyword>
<evidence type="ECO:0000256" key="4">
    <source>
        <dbReference type="PROSITE-ProRule" id="PRU00042"/>
    </source>
</evidence>
<comment type="caution">
    <text evidence="9">The sequence shown here is derived from an EMBL/GenBank/DDBJ whole genome shotgun (WGS) entry which is preliminary data.</text>
</comment>
<keyword evidence="2 5" id="KW-0371">Homeobox</keyword>
<reference evidence="9" key="1">
    <citation type="journal article" date="2020" name="Stud. Mycol.">
        <title>101 Dothideomycetes genomes: a test case for predicting lifestyles and emergence of pathogens.</title>
        <authorList>
            <person name="Haridas S."/>
            <person name="Albert R."/>
            <person name="Binder M."/>
            <person name="Bloem J."/>
            <person name="Labutti K."/>
            <person name="Salamov A."/>
            <person name="Andreopoulos B."/>
            <person name="Baker S."/>
            <person name="Barry K."/>
            <person name="Bills G."/>
            <person name="Bluhm B."/>
            <person name="Cannon C."/>
            <person name="Castanera R."/>
            <person name="Culley D."/>
            <person name="Daum C."/>
            <person name="Ezra D."/>
            <person name="Gonzalez J."/>
            <person name="Henrissat B."/>
            <person name="Kuo A."/>
            <person name="Liang C."/>
            <person name="Lipzen A."/>
            <person name="Lutzoni F."/>
            <person name="Magnuson J."/>
            <person name="Mondo S."/>
            <person name="Nolan M."/>
            <person name="Ohm R."/>
            <person name="Pangilinan J."/>
            <person name="Park H.-J."/>
            <person name="Ramirez L."/>
            <person name="Alfaro M."/>
            <person name="Sun H."/>
            <person name="Tritt A."/>
            <person name="Yoshinaga Y."/>
            <person name="Zwiers L.-H."/>
            <person name="Turgeon B."/>
            <person name="Goodwin S."/>
            <person name="Spatafora J."/>
            <person name="Crous P."/>
            <person name="Grigoriev I."/>
        </authorList>
    </citation>
    <scope>NUCLEOTIDE SEQUENCE</scope>
    <source>
        <strain evidence="9">CBS 116435</strain>
    </source>
</reference>
<dbReference type="SUPFAM" id="SSF57701">
    <property type="entry name" value="Zn2/Cys6 DNA-binding domain"/>
    <property type="match status" value="1"/>
</dbReference>
<evidence type="ECO:0000256" key="2">
    <source>
        <dbReference type="ARBA" id="ARBA00023155"/>
    </source>
</evidence>
<dbReference type="SUPFAM" id="SSF46689">
    <property type="entry name" value="Homeodomain-like"/>
    <property type="match status" value="1"/>
</dbReference>
<keyword evidence="1 5" id="KW-0238">DNA-binding</keyword>
<dbReference type="CDD" id="cd00086">
    <property type="entry name" value="homeodomain"/>
    <property type="match status" value="1"/>
</dbReference>
<dbReference type="PANTHER" id="PTHR11850">
    <property type="entry name" value="HOMEOBOX PROTEIN TRANSCRIPTION FACTORS"/>
    <property type="match status" value="1"/>
</dbReference>
<keyword evidence="4" id="KW-0479">Metal-binding</keyword>
<feature type="compositionally biased region" description="Low complexity" evidence="6">
    <location>
        <begin position="377"/>
        <end position="405"/>
    </location>
</feature>
<feature type="region of interest" description="Disordered" evidence="6">
    <location>
        <begin position="626"/>
        <end position="645"/>
    </location>
</feature>
<evidence type="ECO:0000313" key="10">
    <source>
        <dbReference type="Proteomes" id="UP000799441"/>
    </source>
</evidence>
<feature type="compositionally biased region" description="Polar residues" evidence="6">
    <location>
        <begin position="339"/>
        <end position="348"/>
    </location>
</feature>
<evidence type="ECO:0000259" key="8">
    <source>
        <dbReference type="PROSITE" id="PS50157"/>
    </source>
</evidence>
<evidence type="ECO:0000256" key="6">
    <source>
        <dbReference type="SAM" id="MobiDB-lite"/>
    </source>
</evidence>
<accession>A0A9P4QIZ8</accession>
<evidence type="ECO:0000313" key="9">
    <source>
        <dbReference type="EMBL" id="KAF2725766.1"/>
    </source>
</evidence>
<evidence type="ECO:0000256" key="1">
    <source>
        <dbReference type="ARBA" id="ARBA00023125"/>
    </source>
</evidence>
<dbReference type="InterPro" id="IPR009057">
    <property type="entry name" value="Homeodomain-like_sf"/>
</dbReference>
<dbReference type="GO" id="GO:0005634">
    <property type="term" value="C:nucleus"/>
    <property type="evidence" value="ECO:0007669"/>
    <property type="project" value="UniProtKB-SubCell"/>
</dbReference>
<dbReference type="AlphaFoldDB" id="A0A9P4QIZ8"/>
<evidence type="ECO:0008006" key="11">
    <source>
        <dbReference type="Google" id="ProtNLM"/>
    </source>
</evidence>
<dbReference type="InterPro" id="IPR050224">
    <property type="entry name" value="TALE_homeobox"/>
</dbReference>
<dbReference type="InterPro" id="IPR008422">
    <property type="entry name" value="KN_HD"/>
</dbReference>
<dbReference type="InterPro" id="IPR001356">
    <property type="entry name" value="HD"/>
</dbReference>